<organism evidence="2 3">
    <name type="scientific">Caldisericum exile (strain DSM 21853 / NBRC 104410 / AZM16c01)</name>
    <dbReference type="NCBI Taxonomy" id="511051"/>
    <lineage>
        <taxon>Bacteria</taxon>
        <taxon>Pseudomonadati</taxon>
        <taxon>Caldisericota/Cryosericota group</taxon>
        <taxon>Caldisericota</taxon>
        <taxon>Caldisericia</taxon>
        <taxon>Caldisericales</taxon>
        <taxon>Caldisericaceae</taxon>
        <taxon>Caldisericum</taxon>
    </lineage>
</organism>
<dbReference type="EMBL" id="AP012051">
    <property type="protein sequence ID" value="BAL80287.1"/>
    <property type="molecule type" value="Genomic_DNA"/>
</dbReference>
<accession>A0A7U6JGJ1</accession>
<dbReference type="Pfam" id="PF07833">
    <property type="entry name" value="Cu_amine_oxidN1"/>
    <property type="match status" value="1"/>
</dbReference>
<protein>
    <recommendedName>
        <fullName evidence="1">Copper amine oxidase-like N-terminal domain-containing protein</fullName>
    </recommendedName>
</protein>
<keyword evidence="3" id="KW-1185">Reference proteome</keyword>
<dbReference type="Proteomes" id="UP000004793">
    <property type="component" value="Chromosome"/>
</dbReference>
<dbReference type="Gene3D" id="3.30.457.10">
    <property type="entry name" value="Copper amine oxidase-like, N-terminal domain"/>
    <property type="match status" value="1"/>
</dbReference>
<dbReference type="InterPro" id="IPR012854">
    <property type="entry name" value="Cu_amine_oxidase-like_N"/>
</dbReference>
<dbReference type="InterPro" id="IPR011047">
    <property type="entry name" value="Quinoprotein_ADH-like_sf"/>
</dbReference>
<dbReference type="InterPro" id="IPR015943">
    <property type="entry name" value="WD40/YVTN_repeat-like_dom_sf"/>
</dbReference>
<dbReference type="SUPFAM" id="SSF55383">
    <property type="entry name" value="Copper amine oxidase, domain N"/>
    <property type="match status" value="1"/>
</dbReference>
<dbReference type="SUPFAM" id="SSF50998">
    <property type="entry name" value="Quinoprotein alcohol dehydrogenase-like"/>
    <property type="match status" value="1"/>
</dbReference>
<feature type="domain" description="Copper amine oxidase-like N-terminal" evidence="1">
    <location>
        <begin position="425"/>
        <end position="530"/>
    </location>
</feature>
<dbReference type="Gene3D" id="2.130.10.10">
    <property type="entry name" value="YVTN repeat-like/Quinoprotein amine dehydrogenase"/>
    <property type="match status" value="1"/>
</dbReference>
<reference evidence="2 3" key="1">
    <citation type="submission" date="2011-01" db="EMBL/GenBank/DDBJ databases">
        <title>Whole genome sequence of Caldisericum exile AZM16c01.</title>
        <authorList>
            <person name="Narita-Yamada S."/>
            <person name="Kawakoshi A."/>
            <person name="Nakamura S."/>
            <person name="Sasagawa M."/>
            <person name="Fukada J."/>
            <person name="Sekine M."/>
            <person name="Kato Y."/>
            <person name="Fukai R."/>
            <person name="Sasaki K."/>
            <person name="Hanamaki A."/>
            <person name="Narita H."/>
            <person name="Konno Y."/>
            <person name="Mori K."/>
            <person name="Yamazaki S."/>
            <person name="Suzuki K."/>
            <person name="Fujita N."/>
        </authorList>
    </citation>
    <scope>NUCLEOTIDE SEQUENCE [LARGE SCALE GENOMIC DNA]</scope>
    <source>
        <strain evidence="3">DSM 21853 / NBRC 104410 / AZM16c01</strain>
    </source>
</reference>
<dbReference type="OrthoDB" id="2680104at2"/>
<evidence type="ECO:0000259" key="1">
    <source>
        <dbReference type="Pfam" id="PF07833"/>
    </source>
</evidence>
<gene>
    <name evidence="2" type="ordered locus">CSE_01610</name>
</gene>
<dbReference type="InterPro" id="IPR036582">
    <property type="entry name" value="Mao_N_sf"/>
</dbReference>
<dbReference type="AlphaFoldDB" id="A0A7U6JGJ1"/>
<proteinExistence type="predicted"/>
<name>A0A7U6JGJ1_CALEA</name>
<evidence type="ECO:0000313" key="3">
    <source>
        <dbReference type="Proteomes" id="UP000004793"/>
    </source>
</evidence>
<evidence type="ECO:0000313" key="2">
    <source>
        <dbReference type="EMBL" id="BAL80287.1"/>
    </source>
</evidence>
<dbReference type="KEGG" id="cex:CSE_01610"/>
<sequence>MMSVKKISFVILIALILNLFTIGNINAQNLNIKLIRSFDSQINTIYIASATILIGTDEGLYYTSDNFKTLRKKNEGLTELSISAIDYYNGKYYIGTDGGGLYLGSLEDAQWISLRNLVDCPTISSIKHEGDRIYVASYCSGFFASFNKGSTFLNLNKGLSSVKASAFLIASSGYYLGTDEGFYYAKTISEGMVWNKVLNNVSVNSVSEFNGVVLVGTSSGIYSGSENKFEKINIVSGSPNIKFVEAHYNRVIVGIDSLGLFLSCDAVNYFLNSSELFFDVRTVAFDSDKKLIYVGTKSGKLYSVDLSTPILLFNKTINLGTVRKGSVFTFSFDVFDFSFNTQELSLSGPNFIQFTKTSSGNKINFCAKLDSSKLAAEKYSVPLVLKKGSVEEKVFVNFEVVENTEIVVRLYIGSTTAYINDKEYKLDAPPFIDKISNRTLVPVRFISEALGFDVLWDGIKKEVTIKNRENTTEIKLYINKTTATVNGKSIALDVAPVILPPGRTFVPIRFISETFKGTVYWDSKTKEVKIVF</sequence>